<proteinExistence type="predicted"/>
<dbReference type="InterPro" id="IPR036443">
    <property type="entry name" value="Znf_RanBP2_sf"/>
</dbReference>
<evidence type="ECO:0000256" key="2">
    <source>
        <dbReference type="ARBA" id="ARBA00022771"/>
    </source>
</evidence>
<sequence>MFNGLHRSLAMAGLAMLGSRRDHHTTAPLFLARVAGDWACPCGFSNFASRTVCFQCHRVKPLYLRAAGEEVQMESEILGYKKGDWVCTCGTHNFAKRDCCLSCGAGRPSAHGLELRKGRMLAGDWICPGCKTHNFRSRKECMLCGIQSTASATIIPDKSNGARNAREANTTPWTCLMCHAANAQGSHSCEVCGGPCPKQATSPPSPPRRSDDWDCASCGFHNYSCRTKCKNCKAPLGVIESAEDDAIWICECGYKNFKDRSICRDCGIAKVTTT</sequence>
<dbReference type="PANTHER" id="PTHR23111">
    <property type="entry name" value="ZINC FINGER PROTEIN"/>
    <property type="match status" value="1"/>
</dbReference>
<dbReference type="PROSITE" id="PS50199">
    <property type="entry name" value="ZF_RANBP2_2"/>
    <property type="match status" value="3"/>
</dbReference>
<keyword evidence="3" id="KW-0862">Zinc</keyword>
<dbReference type="SMART" id="SM00547">
    <property type="entry name" value="ZnF_RBZ"/>
    <property type="match status" value="6"/>
</dbReference>
<dbReference type="PANTHER" id="PTHR23111:SF40">
    <property type="entry name" value="RNA-BINDING PROTEIN INVOLVED IN HETEROCHROMATIN ASSEMBLY-RELATED"/>
    <property type="match status" value="1"/>
</dbReference>
<dbReference type="EMBL" id="HE573018">
    <property type="protein sequence ID" value="CCC46796.1"/>
    <property type="molecule type" value="Genomic_DNA"/>
</dbReference>
<reference evidence="6" key="1">
    <citation type="journal article" date="2012" name="Proc. Natl. Acad. Sci. U.S.A.">
        <title>Antigenic diversity is generated by distinct evolutionary mechanisms in African trypanosome species.</title>
        <authorList>
            <person name="Jackson A.P."/>
            <person name="Berry A."/>
            <person name="Aslett M."/>
            <person name="Allison H.C."/>
            <person name="Burton P."/>
            <person name="Vavrova-Anderson J."/>
            <person name="Brown R."/>
            <person name="Browne H."/>
            <person name="Corton N."/>
            <person name="Hauser H."/>
            <person name="Gamble J."/>
            <person name="Gilderthorp R."/>
            <person name="Marcello L."/>
            <person name="McQuillan J."/>
            <person name="Otto T.D."/>
            <person name="Quail M.A."/>
            <person name="Sanders M.J."/>
            <person name="van Tonder A."/>
            <person name="Ginger M.L."/>
            <person name="Field M.C."/>
            <person name="Barry J.D."/>
            <person name="Hertz-Fowler C."/>
            <person name="Berriman M."/>
        </authorList>
    </citation>
    <scope>NUCLEOTIDE SEQUENCE</scope>
    <source>
        <strain evidence="6">Y486</strain>
    </source>
</reference>
<dbReference type="AlphaFoldDB" id="G0TS71"/>
<evidence type="ECO:0000256" key="3">
    <source>
        <dbReference type="ARBA" id="ARBA00022833"/>
    </source>
</evidence>
<keyword evidence="1" id="KW-0479">Metal-binding</keyword>
<evidence type="ECO:0000259" key="5">
    <source>
        <dbReference type="PROSITE" id="PS50199"/>
    </source>
</evidence>
<evidence type="ECO:0000256" key="1">
    <source>
        <dbReference type="ARBA" id="ARBA00022723"/>
    </source>
</evidence>
<dbReference type="PROSITE" id="PS01358">
    <property type="entry name" value="ZF_RANBP2_1"/>
    <property type="match status" value="2"/>
</dbReference>
<dbReference type="VEuPathDB" id="TriTrypDB:TvY486_0202070"/>
<dbReference type="InterPro" id="IPR001876">
    <property type="entry name" value="Znf_RanBP2"/>
</dbReference>
<feature type="domain" description="RanBP2-type" evidence="5">
    <location>
        <begin position="121"/>
        <end position="150"/>
    </location>
</feature>
<gene>
    <name evidence="6" type="ORF">TVY486_0202070</name>
</gene>
<evidence type="ECO:0000313" key="6">
    <source>
        <dbReference type="EMBL" id="CCC46796.1"/>
    </source>
</evidence>
<evidence type="ECO:0000256" key="4">
    <source>
        <dbReference type="PROSITE-ProRule" id="PRU00322"/>
    </source>
</evidence>
<name>G0TS71_TRYVY</name>
<feature type="domain" description="RanBP2-type" evidence="5">
    <location>
        <begin position="209"/>
        <end position="235"/>
    </location>
</feature>
<dbReference type="Pfam" id="PF00641">
    <property type="entry name" value="Zn_ribbon_RanBP"/>
    <property type="match status" value="4"/>
</dbReference>
<dbReference type="GO" id="GO:0003729">
    <property type="term" value="F:mRNA binding"/>
    <property type="evidence" value="ECO:0007669"/>
    <property type="project" value="TreeGrafter"/>
</dbReference>
<dbReference type="Gene3D" id="4.10.1060.10">
    <property type="entry name" value="Zinc finger, RanBP2-type"/>
    <property type="match status" value="4"/>
</dbReference>
<accession>G0TS71</accession>
<feature type="domain" description="RanBP2-type" evidence="5">
    <location>
        <begin position="81"/>
        <end position="109"/>
    </location>
</feature>
<dbReference type="SUPFAM" id="SSF90209">
    <property type="entry name" value="Ran binding protein zinc finger-like"/>
    <property type="match status" value="3"/>
</dbReference>
<dbReference type="GO" id="GO:0008270">
    <property type="term" value="F:zinc ion binding"/>
    <property type="evidence" value="ECO:0007669"/>
    <property type="project" value="UniProtKB-KW"/>
</dbReference>
<organism evidence="6">
    <name type="scientific">Trypanosoma vivax (strain Y486)</name>
    <dbReference type="NCBI Taxonomy" id="1055687"/>
    <lineage>
        <taxon>Eukaryota</taxon>
        <taxon>Discoba</taxon>
        <taxon>Euglenozoa</taxon>
        <taxon>Kinetoplastea</taxon>
        <taxon>Metakinetoplastina</taxon>
        <taxon>Trypanosomatida</taxon>
        <taxon>Trypanosomatidae</taxon>
        <taxon>Trypanosoma</taxon>
        <taxon>Duttonella</taxon>
    </lineage>
</organism>
<protein>
    <recommendedName>
        <fullName evidence="5">RanBP2-type domain-containing protein</fullName>
    </recommendedName>
</protein>
<keyword evidence="2 4" id="KW-0863">Zinc-finger</keyword>